<evidence type="ECO:0000313" key="7">
    <source>
        <dbReference type="EMBL" id="ORW75167.1"/>
    </source>
</evidence>
<comment type="caution">
    <text evidence="7">The sequence shown here is derived from an EMBL/GenBank/DDBJ whole genome shotgun (WGS) entry which is preliminary data.</text>
</comment>
<name>A0AAJ3TX17_9MYCO</name>
<dbReference type="Proteomes" id="UP000193387">
    <property type="component" value="Unassembled WGS sequence"/>
</dbReference>
<dbReference type="PANTHER" id="PTHR42978:SF3">
    <property type="entry name" value="BLR3078 PROTEIN"/>
    <property type="match status" value="1"/>
</dbReference>
<evidence type="ECO:0000256" key="1">
    <source>
        <dbReference type="ARBA" id="ARBA00007749"/>
    </source>
</evidence>
<keyword evidence="2" id="KW-0479">Metal-binding</keyword>
<reference evidence="7 8" key="1">
    <citation type="submission" date="2016-01" db="EMBL/GenBank/DDBJ databases">
        <title>The new phylogeny of the genus Mycobacterium.</title>
        <authorList>
            <person name="Tarcisio F."/>
            <person name="Conor M."/>
            <person name="Antonella G."/>
            <person name="Elisabetta G."/>
            <person name="Giulia F.S."/>
            <person name="Sara T."/>
            <person name="Anna F."/>
            <person name="Clotilde B."/>
            <person name="Roberto B."/>
            <person name="Veronica D.S."/>
            <person name="Fabio R."/>
            <person name="Monica P."/>
            <person name="Olivier J."/>
            <person name="Enrico T."/>
            <person name="Nicola S."/>
        </authorList>
    </citation>
    <scope>NUCLEOTIDE SEQUENCE [LARGE SCALE GENOMIC DNA]</scope>
    <source>
        <strain evidence="7 8">DSM 44616</strain>
    </source>
</reference>
<dbReference type="InterPro" id="IPR036866">
    <property type="entry name" value="RibonucZ/Hydroxyglut_hydro"/>
</dbReference>
<sequence>MARPAKDPVRSPSALQCCAAAVGLLRGMVRPRRLDQRFIRSIVDAGLPQPRRTVTVTALPQLPRPVPTAAIVEGVFRPARVENSLTSFVVRHPEATFIVDPAVCTDVGQRVIAQLPAVLRVAVLPPAATVPTITALNRLPTTPRLDFAVPTHAHWDHVSGLLDLPGLPAHLHRPEREWISAGAVAPVGGVRASLRGRPVVEYDLDGPPVSTFARSRDLFGDGSVILVDLAGHTPGSVGVLVHAGRGWTLIAGDAAWHTLQVEKVRQKSSYPGALVDEDRDEAFRTLHRLHLARHRVAIIPTHDHRAVADGLGPEAPQYSGIQSPSNQ</sequence>
<keyword evidence="8" id="KW-1185">Reference proteome</keyword>
<dbReference type="InterPro" id="IPR001279">
    <property type="entry name" value="Metallo-B-lactamas"/>
</dbReference>
<dbReference type="EMBL" id="LQPR01000003">
    <property type="protein sequence ID" value="ORW75167.1"/>
    <property type="molecule type" value="Genomic_DNA"/>
</dbReference>
<dbReference type="InterPro" id="IPR051013">
    <property type="entry name" value="MBL_superfamily_lactonases"/>
</dbReference>
<feature type="domain" description="Metallo-beta-lactamase" evidence="6">
    <location>
        <begin position="84"/>
        <end position="302"/>
    </location>
</feature>
<dbReference type="RefSeq" id="WP_085253715.1">
    <property type="nucleotide sequence ID" value="NZ_AP022573.1"/>
</dbReference>
<evidence type="ECO:0000256" key="5">
    <source>
        <dbReference type="SAM" id="MobiDB-lite"/>
    </source>
</evidence>
<evidence type="ECO:0000259" key="6">
    <source>
        <dbReference type="SMART" id="SM00849"/>
    </source>
</evidence>
<dbReference type="GO" id="GO:0016787">
    <property type="term" value="F:hydrolase activity"/>
    <property type="evidence" value="ECO:0007669"/>
    <property type="project" value="UniProtKB-KW"/>
</dbReference>
<dbReference type="AlphaFoldDB" id="A0AAJ3TX17"/>
<comment type="similarity">
    <text evidence="1">Belongs to the metallo-beta-lactamase superfamily.</text>
</comment>
<proteinExistence type="inferred from homology"/>
<evidence type="ECO:0000313" key="8">
    <source>
        <dbReference type="Proteomes" id="UP000193387"/>
    </source>
</evidence>
<evidence type="ECO:0000256" key="4">
    <source>
        <dbReference type="ARBA" id="ARBA00022833"/>
    </source>
</evidence>
<dbReference type="Gene3D" id="3.60.15.10">
    <property type="entry name" value="Ribonuclease Z/Hydroxyacylglutathione hydrolase-like"/>
    <property type="match status" value="1"/>
</dbReference>
<feature type="region of interest" description="Disordered" evidence="5">
    <location>
        <begin position="308"/>
        <end position="327"/>
    </location>
</feature>
<dbReference type="SUPFAM" id="SSF56281">
    <property type="entry name" value="Metallo-hydrolase/oxidoreductase"/>
    <property type="match status" value="1"/>
</dbReference>
<dbReference type="SMART" id="SM00849">
    <property type="entry name" value="Lactamase_B"/>
    <property type="match status" value="1"/>
</dbReference>
<evidence type="ECO:0000256" key="2">
    <source>
        <dbReference type="ARBA" id="ARBA00022723"/>
    </source>
</evidence>
<protein>
    <submittedName>
        <fullName evidence="7">MBL fold metallo-hydrolase</fullName>
    </submittedName>
</protein>
<evidence type="ECO:0000256" key="3">
    <source>
        <dbReference type="ARBA" id="ARBA00022801"/>
    </source>
</evidence>
<gene>
    <name evidence="7" type="ORF">AWC23_03040</name>
</gene>
<accession>A0AAJ3TX17</accession>
<dbReference type="Pfam" id="PF00753">
    <property type="entry name" value="Lactamase_B"/>
    <property type="match status" value="1"/>
</dbReference>
<keyword evidence="3" id="KW-0378">Hydrolase</keyword>
<organism evidence="7 8">
    <name type="scientific">Mycobacterium saskatchewanense</name>
    <dbReference type="NCBI Taxonomy" id="220927"/>
    <lineage>
        <taxon>Bacteria</taxon>
        <taxon>Bacillati</taxon>
        <taxon>Actinomycetota</taxon>
        <taxon>Actinomycetes</taxon>
        <taxon>Mycobacteriales</taxon>
        <taxon>Mycobacteriaceae</taxon>
        <taxon>Mycobacterium</taxon>
        <taxon>Mycobacterium simiae complex</taxon>
    </lineage>
</organism>
<dbReference type="GO" id="GO:0046872">
    <property type="term" value="F:metal ion binding"/>
    <property type="evidence" value="ECO:0007669"/>
    <property type="project" value="UniProtKB-KW"/>
</dbReference>
<keyword evidence="4" id="KW-0862">Zinc</keyword>
<dbReference type="PANTHER" id="PTHR42978">
    <property type="entry name" value="QUORUM-QUENCHING LACTONASE YTNP-RELATED-RELATED"/>
    <property type="match status" value="1"/>
</dbReference>